<feature type="non-terminal residue" evidence="2">
    <location>
        <position position="185"/>
    </location>
</feature>
<proteinExistence type="predicted"/>
<keyword evidence="3" id="KW-1185">Reference proteome</keyword>
<dbReference type="Proteomes" id="UP000824469">
    <property type="component" value="Unassembled WGS sequence"/>
</dbReference>
<organism evidence="2 3">
    <name type="scientific">Taxus chinensis</name>
    <name type="common">Chinese yew</name>
    <name type="synonym">Taxus wallichiana var. chinensis</name>
    <dbReference type="NCBI Taxonomy" id="29808"/>
    <lineage>
        <taxon>Eukaryota</taxon>
        <taxon>Viridiplantae</taxon>
        <taxon>Streptophyta</taxon>
        <taxon>Embryophyta</taxon>
        <taxon>Tracheophyta</taxon>
        <taxon>Spermatophyta</taxon>
        <taxon>Pinopsida</taxon>
        <taxon>Pinidae</taxon>
        <taxon>Conifers II</taxon>
        <taxon>Cupressales</taxon>
        <taxon>Taxaceae</taxon>
        <taxon>Taxus</taxon>
    </lineage>
</organism>
<gene>
    <name evidence="2" type="ORF">KI387_043624</name>
</gene>
<protein>
    <submittedName>
        <fullName evidence="2">Uncharacterized protein</fullName>
    </submittedName>
</protein>
<reference evidence="2 3" key="1">
    <citation type="journal article" date="2021" name="Nat. Plants">
        <title>The Taxus genome provides insights into paclitaxel biosynthesis.</title>
        <authorList>
            <person name="Xiong X."/>
            <person name="Gou J."/>
            <person name="Liao Q."/>
            <person name="Li Y."/>
            <person name="Zhou Q."/>
            <person name="Bi G."/>
            <person name="Li C."/>
            <person name="Du R."/>
            <person name="Wang X."/>
            <person name="Sun T."/>
            <person name="Guo L."/>
            <person name="Liang H."/>
            <person name="Lu P."/>
            <person name="Wu Y."/>
            <person name="Zhang Z."/>
            <person name="Ro D.K."/>
            <person name="Shang Y."/>
            <person name="Huang S."/>
            <person name="Yan J."/>
        </authorList>
    </citation>
    <scope>NUCLEOTIDE SEQUENCE [LARGE SCALE GENOMIC DNA]</scope>
    <source>
        <strain evidence="2">Ta-2019</strain>
    </source>
</reference>
<comment type="caution">
    <text evidence="2">The sequence shown here is derived from an EMBL/GenBank/DDBJ whole genome shotgun (WGS) entry which is preliminary data.</text>
</comment>
<feature type="compositionally biased region" description="Polar residues" evidence="1">
    <location>
        <begin position="98"/>
        <end position="107"/>
    </location>
</feature>
<dbReference type="EMBL" id="JAHRHJ020003778">
    <property type="protein sequence ID" value="KAH9291184.1"/>
    <property type="molecule type" value="Genomic_DNA"/>
</dbReference>
<evidence type="ECO:0000313" key="2">
    <source>
        <dbReference type="EMBL" id="KAH9291184.1"/>
    </source>
</evidence>
<feature type="region of interest" description="Disordered" evidence="1">
    <location>
        <begin position="89"/>
        <end position="108"/>
    </location>
</feature>
<accession>A0AA38C6G9</accession>
<evidence type="ECO:0000256" key="1">
    <source>
        <dbReference type="SAM" id="MobiDB-lite"/>
    </source>
</evidence>
<name>A0AA38C6G9_TAXCH</name>
<sequence>MDDKNDVLKRNDEDEKETLPEAAYVTGAFKSAWKALNIGPVKRFTALSRRVFIQFLMRKLPLRLLSTLGASDSANTKGPLTLLFGSASADKDEEKDGSGSSVETSPTRDAGHSFVADLYSAGVKFVPTDGDLTTIRFDQTTANLYLPKLKLEREHRGHSSKIWKDALECGGPGALIHPLYGLHEL</sequence>
<evidence type="ECO:0000313" key="3">
    <source>
        <dbReference type="Proteomes" id="UP000824469"/>
    </source>
</evidence>
<dbReference type="AlphaFoldDB" id="A0AA38C6G9"/>